<dbReference type="PANTHER" id="PTHR43174:SF2">
    <property type="entry name" value="UDP-N-ACETYLGLUCOSAMINE 2-EPIMERASE"/>
    <property type="match status" value="1"/>
</dbReference>
<evidence type="ECO:0000256" key="4">
    <source>
        <dbReference type="RuleBase" id="RU003513"/>
    </source>
</evidence>
<gene>
    <name evidence="6" type="ordered locus">Cyan7425_1542</name>
</gene>
<dbReference type="Pfam" id="PF02350">
    <property type="entry name" value="Epimerase_2"/>
    <property type="match status" value="1"/>
</dbReference>
<dbReference type="eggNOG" id="COG0381">
    <property type="taxonomic scope" value="Bacteria"/>
</dbReference>
<dbReference type="InterPro" id="IPR003331">
    <property type="entry name" value="UDP_GlcNAc_Epimerase_2_dom"/>
</dbReference>
<comment type="similarity">
    <text evidence="2 4">Belongs to the UDP-N-acetylglucosamine 2-epimerase family.</text>
</comment>
<evidence type="ECO:0000256" key="2">
    <source>
        <dbReference type="ARBA" id="ARBA00038209"/>
    </source>
</evidence>
<dbReference type="KEGG" id="cyn:Cyan7425_1542"/>
<protein>
    <recommendedName>
        <fullName evidence="3">UDP-N-acetylglucosamine 2-epimerase (non-hydrolyzing)</fullName>
        <ecNumber evidence="3">5.1.3.14</ecNumber>
    </recommendedName>
</protein>
<dbReference type="AlphaFoldDB" id="B8HPQ1"/>
<accession>B8HPQ1</accession>
<name>B8HPQ1_CYAP4</name>
<dbReference type="SUPFAM" id="SSF53756">
    <property type="entry name" value="UDP-Glycosyltransferase/glycogen phosphorylase"/>
    <property type="match status" value="1"/>
</dbReference>
<dbReference type="HOGENOM" id="CLU_041674_1_0_3"/>
<dbReference type="PANTHER" id="PTHR43174">
    <property type="entry name" value="UDP-N-ACETYLGLUCOSAMINE 2-EPIMERASE"/>
    <property type="match status" value="1"/>
</dbReference>
<evidence type="ECO:0000313" key="6">
    <source>
        <dbReference type="EMBL" id="ACL43912.1"/>
    </source>
</evidence>
<dbReference type="GO" id="GO:0008761">
    <property type="term" value="F:UDP-N-acetylglucosamine 2-epimerase activity"/>
    <property type="evidence" value="ECO:0007669"/>
    <property type="project" value="UniProtKB-EC"/>
</dbReference>
<sequence length="389" mass="42684">MTKPPLRVCITLGTRPEAIKLAPVIQVFRQSPAFTTQVILTGQHREMVEQVMQLFDLQADQDLAIMQPQQTLTEITCRSLQGLDTLYRQACPQIVLVQGDTTTAFAAALAAFYQQIPVGHVEAGLRTDDLFNPYPEEANRRLISQIAQLHFAPTPQAVENLRRSGVTGRVEQTGNTVIDALLNVAATAPDCPIPGLDWQKYRILLATVHRRENWGDPLQDIGQSFLQILEKFPDTALLLPLHRNPLVREPLQTILGNHPRAFLIEPLDYSALVGAIQRCYLLLTDSGGLQEEAPSLGKPVLVLRETTERPEAITAGTAKLVGTLPERVVPAASELLTDVQAYQRMANAINPFGDGQAAQRIARIVADYFNVPLEDGSLQRASSTVGTPG</sequence>
<proteinExistence type="inferred from homology"/>
<organism evidence="6">
    <name type="scientific">Cyanothece sp. (strain PCC 7425 / ATCC 29141)</name>
    <dbReference type="NCBI Taxonomy" id="395961"/>
    <lineage>
        <taxon>Bacteria</taxon>
        <taxon>Bacillati</taxon>
        <taxon>Cyanobacteriota</taxon>
        <taxon>Cyanophyceae</taxon>
        <taxon>Gomontiellales</taxon>
        <taxon>Cyanothecaceae</taxon>
        <taxon>Cyanothece</taxon>
    </lineage>
</organism>
<keyword evidence="1 4" id="KW-0413">Isomerase</keyword>
<evidence type="ECO:0000259" key="5">
    <source>
        <dbReference type="Pfam" id="PF02350"/>
    </source>
</evidence>
<evidence type="ECO:0000256" key="1">
    <source>
        <dbReference type="ARBA" id="ARBA00023235"/>
    </source>
</evidence>
<dbReference type="EC" id="5.1.3.14" evidence="3"/>
<dbReference type="NCBIfam" id="TIGR00236">
    <property type="entry name" value="wecB"/>
    <property type="match status" value="1"/>
</dbReference>
<dbReference type="OrthoDB" id="9803238at2"/>
<dbReference type="InterPro" id="IPR029767">
    <property type="entry name" value="WecB-like"/>
</dbReference>
<dbReference type="CDD" id="cd03786">
    <property type="entry name" value="GTB_UDP-GlcNAc_2-Epimerase"/>
    <property type="match status" value="1"/>
</dbReference>
<dbReference type="EMBL" id="CP001344">
    <property type="protein sequence ID" value="ACL43912.1"/>
    <property type="molecule type" value="Genomic_DNA"/>
</dbReference>
<dbReference type="Gene3D" id="3.40.50.2000">
    <property type="entry name" value="Glycogen Phosphorylase B"/>
    <property type="match status" value="2"/>
</dbReference>
<evidence type="ECO:0000256" key="3">
    <source>
        <dbReference type="ARBA" id="ARBA00038858"/>
    </source>
</evidence>
<feature type="domain" description="UDP-N-acetylglucosamine 2-epimerase" evidence="5">
    <location>
        <begin position="29"/>
        <end position="365"/>
    </location>
</feature>
<reference evidence="6" key="1">
    <citation type="submission" date="2009-01" db="EMBL/GenBank/DDBJ databases">
        <title>Complete sequence of chromosome Cyanothece sp. PCC 7425.</title>
        <authorList>
            <consortium name="US DOE Joint Genome Institute"/>
            <person name="Lucas S."/>
            <person name="Copeland A."/>
            <person name="Lapidus A."/>
            <person name="Glavina del Rio T."/>
            <person name="Dalin E."/>
            <person name="Tice H."/>
            <person name="Bruce D."/>
            <person name="Goodwin L."/>
            <person name="Pitluck S."/>
            <person name="Sims D."/>
            <person name="Meineke L."/>
            <person name="Brettin T."/>
            <person name="Detter J.C."/>
            <person name="Han C."/>
            <person name="Larimer F."/>
            <person name="Land M."/>
            <person name="Hauser L."/>
            <person name="Kyrpides N."/>
            <person name="Ovchinnikova G."/>
            <person name="Liberton M."/>
            <person name="Stoeckel J."/>
            <person name="Banerjee A."/>
            <person name="Singh A."/>
            <person name="Page L."/>
            <person name="Sato H."/>
            <person name="Zhao L."/>
            <person name="Sherman L."/>
            <person name="Pakrasi H."/>
            <person name="Richardson P."/>
        </authorList>
    </citation>
    <scope>NUCLEOTIDE SEQUENCE</scope>
    <source>
        <strain evidence="6">PCC 7425</strain>
    </source>
</reference>
<dbReference type="STRING" id="395961.Cyan7425_1542"/>